<dbReference type="Pfam" id="PF12833">
    <property type="entry name" value="HTH_18"/>
    <property type="match status" value="1"/>
</dbReference>
<evidence type="ECO:0000256" key="10">
    <source>
        <dbReference type="ARBA" id="ARBA00023163"/>
    </source>
</evidence>
<keyword evidence="9" id="KW-0010">Activator</keyword>
<evidence type="ECO:0000256" key="9">
    <source>
        <dbReference type="ARBA" id="ARBA00023159"/>
    </source>
</evidence>
<evidence type="ECO:0000256" key="4">
    <source>
        <dbReference type="ARBA" id="ARBA00022723"/>
    </source>
</evidence>
<keyword evidence="6" id="KW-0862">Zinc</keyword>
<keyword evidence="5" id="KW-0227">DNA damage</keyword>
<dbReference type="GO" id="GO:0008168">
    <property type="term" value="F:methyltransferase activity"/>
    <property type="evidence" value="ECO:0007669"/>
    <property type="project" value="UniProtKB-KW"/>
</dbReference>
<dbReference type="InterPro" id="IPR018060">
    <property type="entry name" value="HTH_AraC"/>
</dbReference>
<dbReference type="Gene3D" id="1.10.10.60">
    <property type="entry name" value="Homeodomain-like"/>
    <property type="match status" value="2"/>
</dbReference>
<dbReference type="InterPro" id="IPR004026">
    <property type="entry name" value="Ada_DNA_repair_Zn-bd"/>
</dbReference>
<evidence type="ECO:0000256" key="8">
    <source>
        <dbReference type="ARBA" id="ARBA00023125"/>
    </source>
</evidence>
<keyword evidence="11" id="KW-0234">DNA repair</keyword>
<evidence type="ECO:0000259" key="12">
    <source>
        <dbReference type="PROSITE" id="PS01124"/>
    </source>
</evidence>
<proteinExistence type="predicted"/>
<keyword evidence="3" id="KW-0808">Transferase</keyword>
<dbReference type="PROSITE" id="PS01124">
    <property type="entry name" value="HTH_ARAC_FAMILY_2"/>
    <property type="match status" value="1"/>
</dbReference>
<sequence length="187" mass="20497">MLDFDTCNAARLRRDPAYDGVFFIAVRTTGIYCRPVCPVKPPLTRNVSFLPSAAAAERAGYRPCLRCRPETAPFCAAWNGTRTTVDRALRLIDEGALDGGTVTALSGRLGIGARHLARLFSEQVGASPLQVAQTRRLQRAKRLLDETTLPMAEIAQRAGFGSLRSFNAAFSRLYGRAPSTLRRRRAA</sequence>
<evidence type="ECO:0000256" key="3">
    <source>
        <dbReference type="ARBA" id="ARBA00022679"/>
    </source>
</evidence>
<keyword evidence="2" id="KW-0489">Methyltransferase</keyword>
<dbReference type="FunFam" id="3.40.10.10:FF:000001">
    <property type="entry name" value="DNA-3-methyladenine glycosylase 2"/>
    <property type="match status" value="1"/>
</dbReference>
<evidence type="ECO:0000256" key="7">
    <source>
        <dbReference type="ARBA" id="ARBA00023015"/>
    </source>
</evidence>
<evidence type="ECO:0000313" key="13">
    <source>
        <dbReference type="EMBL" id="SDE43233.1"/>
    </source>
</evidence>
<comment type="cofactor">
    <cofactor evidence="1">
        <name>Zn(2+)</name>
        <dbReference type="ChEBI" id="CHEBI:29105"/>
    </cofactor>
</comment>
<dbReference type="OrthoDB" id="9802228at2"/>
<protein>
    <submittedName>
        <fullName evidence="13">Transcriptional regulator, AraC family</fullName>
    </submittedName>
</protein>
<evidence type="ECO:0000256" key="6">
    <source>
        <dbReference type="ARBA" id="ARBA00022833"/>
    </source>
</evidence>
<keyword evidence="7" id="KW-0805">Transcription regulation</keyword>
<keyword evidence="8" id="KW-0238">DNA-binding</keyword>
<dbReference type="AlphaFoldDB" id="A0A1G7CVH1"/>
<keyword evidence="4" id="KW-0479">Metal-binding</keyword>
<gene>
    <name evidence="13" type="ORF">SAMN04488105_103379</name>
</gene>
<keyword evidence="10" id="KW-0804">Transcription</keyword>
<dbReference type="Proteomes" id="UP000198994">
    <property type="component" value="Unassembled WGS sequence"/>
</dbReference>
<dbReference type="SMART" id="SM00342">
    <property type="entry name" value="HTH_ARAC"/>
    <property type="match status" value="1"/>
</dbReference>
<dbReference type="Gene3D" id="3.40.10.10">
    <property type="entry name" value="DNA Methylphosphotriester Repair Domain"/>
    <property type="match status" value="1"/>
</dbReference>
<dbReference type="RefSeq" id="WP_008887106.1">
    <property type="nucleotide sequence ID" value="NZ_FNAV01000003.1"/>
</dbReference>
<dbReference type="PANTHER" id="PTHR46796">
    <property type="entry name" value="HTH-TYPE TRANSCRIPTIONAL ACTIVATOR RHAS-RELATED"/>
    <property type="match status" value="1"/>
</dbReference>
<evidence type="ECO:0000256" key="11">
    <source>
        <dbReference type="ARBA" id="ARBA00023204"/>
    </source>
</evidence>
<dbReference type="GO" id="GO:0003700">
    <property type="term" value="F:DNA-binding transcription factor activity"/>
    <property type="evidence" value="ECO:0007669"/>
    <property type="project" value="InterPro"/>
</dbReference>
<evidence type="ECO:0000256" key="1">
    <source>
        <dbReference type="ARBA" id="ARBA00001947"/>
    </source>
</evidence>
<dbReference type="InterPro" id="IPR035451">
    <property type="entry name" value="Ada-like_dom_sf"/>
</dbReference>
<accession>A0A1G7CVH1</accession>
<feature type="domain" description="HTH araC/xylS-type" evidence="12">
    <location>
        <begin position="86"/>
        <end position="184"/>
    </location>
</feature>
<reference evidence="14" key="1">
    <citation type="submission" date="2016-10" db="EMBL/GenBank/DDBJ databases">
        <authorList>
            <person name="Varghese N."/>
            <person name="Submissions S."/>
        </authorList>
    </citation>
    <scope>NUCLEOTIDE SEQUENCE [LARGE SCALE GENOMIC DNA]</scope>
    <source>
        <strain evidence="14">DSM 10146</strain>
    </source>
</reference>
<dbReference type="GO" id="GO:0032259">
    <property type="term" value="P:methylation"/>
    <property type="evidence" value="ECO:0007669"/>
    <property type="project" value="UniProtKB-KW"/>
</dbReference>
<evidence type="ECO:0000256" key="2">
    <source>
        <dbReference type="ARBA" id="ARBA00022603"/>
    </source>
</evidence>
<organism evidence="13 14">
    <name type="scientific">Salipiger thiooxidans</name>
    <dbReference type="NCBI Taxonomy" id="282683"/>
    <lineage>
        <taxon>Bacteria</taxon>
        <taxon>Pseudomonadati</taxon>
        <taxon>Pseudomonadota</taxon>
        <taxon>Alphaproteobacteria</taxon>
        <taxon>Rhodobacterales</taxon>
        <taxon>Roseobacteraceae</taxon>
        <taxon>Salipiger</taxon>
    </lineage>
</organism>
<dbReference type="GO" id="GO:0006307">
    <property type="term" value="P:DNA alkylation repair"/>
    <property type="evidence" value="ECO:0007669"/>
    <property type="project" value="UniProtKB-ARBA"/>
</dbReference>
<dbReference type="SUPFAM" id="SSF57884">
    <property type="entry name" value="Ada DNA repair protein, N-terminal domain (N-Ada 10)"/>
    <property type="match status" value="1"/>
</dbReference>
<dbReference type="STRING" id="282683.SAMN04488105_103379"/>
<evidence type="ECO:0000313" key="14">
    <source>
        <dbReference type="Proteomes" id="UP000198994"/>
    </source>
</evidence>
<dbReference type="InterPro" id="IPR018062">
    <property type="entry name" value="HTH_AraC-typ_CS"/>
</dbReference>
<dbReference type="InterPro" id="IPR050204">
    <property type="entry name" value="AraC_XylS_family_regulators"/>
</dbReference>
<name>A0A1G7CVH1_9RHOB</name>
<keyword evidence="14" id="KW-1185">Reference proteome</keyword>
<dbReference type="PROSITE" id="PS00041">
    <property type="entry name" value="HTH_ARAC_FAMILY_1"/>
    <property type="match status" value="1"/>
</dbReference>
<dbReference type="PANTHER" id="PTHR46796:SF6">
    <property type="entry name" value="ARAC SUBFAMILY"/>
    <property type="match status" value="1"/>
</dbReference>
<evidence type="ECO:0000256" key="5">
    <source>
        <dbReference type="ARBA" id="ARBA00022763"/>
    </source>
</evidence>
<dbReference type="GO" id="GO:0043565">
    <property type="term" value="F:sequence-specific DNA binding"/>
    <property type="evidence" value="ECO:0007669"/>
    <property type="project" value="InterPro"/>
</dbReference>
<dbReference type="SUPFAM" id="SSF46689">
    <property type="entry name" value="Homeodomain-like"/>
    <property type="match status" value="2"/>
</dbReference>
<dbReference type="EMBL" id="FNAV01000003">
    <property type="protein sequence ID" value="SDE43233.1"/>
    <property type="molecule type" value="Genomic_DNA"/>
</dbReference>
<dbReference type="GO" id="GO:0008270">
    <property type="term" value="F:zinc ion binding"/>
    <property type="evidence" value="ECO:0007669"/>
    <property type="project" value="InterPro"/>
</dbReference>
<dbReference type="Pfam" id="PF02805">
    <property type="entry name" value="Ada_Zn_binding"/>
    <property type="match status" value="1"/>
</dbReference>
<dbReference type="InterPro" id="IPR009057">
    <property type="entry name" value="Homeodomain-like_sf"/>
</dbReference>